<dbReference type="InterPro" id="IPR000859">
    <property type="entry name" value="CUB_dom"/>
</dbReference>
<dbReference type="Gene3D" id="2.60.120.290">
    <property type="entry name" value="Spermadhesin, CUB domain"/>
    <property type="match status" value="1"/>
</dbReference>
<dbReference type="EMBL" id="OC888338">
    <property type="protein sequence ID" value="CAD7645312.1"/>
    <property type="molecule type" value="Genomic_DNA"/>
</dbReference>
<proteinExistence type="predicted"/>
<keyword evidence="1" id="KW-0677">Repeat</keyword>
<gene>
    <name evidence="5" type="ORF">OSB1V03_LOCUS20445</name>
</gene>
<feature type="non-terminal residue" evidence="5">
    <location>
        <position position="1"/>
    </location>
</feature>
<reference evidence="5" key="1">
    <citation type="submission" date="2020-11" db="EMBL/GenBank/DDBJ databases">
        <authorList>
            <person name="Tran Van P."/>
        </authorList>
    </citation>
    <scope>NUCLEOTIDE SEQUENCE</scope>
</reference>
<dbReference type="PROSITE" id="PS01180">
    <property type="entry name" value="CUB"/>
    <property type="match status" value="1"/>
</dbReference>
<comment type="caution">
    <text evidence="3">Lacks conserved residue(s) required for the propagation of feature annotation.</text>
</comment>
<evidence type="ECO:0000313" key="6">
    <source>
        <dbReference type="Proteomes" id="UP000759131"/>
    </source>
</evidence>
<keyword evidence="2" id="KW-1015">Disulfide bond</keyword>
<dbReference type="PANTHER" id="PTHR24251">
    <property type="entry name" value="OVOCHYMASE-RELATED"/>
    <property type="match status" value="1"/>
</dbReference>
<accession>A0A7R9QH07</accession>
<dbReference type="Proteomes" id="UP000759131">
    <property type="component" value="Unassembled WGS sequence"/>
</dbReference>
<sequence>MGWCDANETFIREPESGTDTNTTGDEDFIDSPGYPDLNLPQLNCSLSIVAKSHKRVVLTIIDFDLDDFGEEFCKFDNYLSVDLGQSKTVQLCGSLNTRNIFIGQQFISYGNTMKVHYITSTSLVTMQSKRGFRFSYRFADTTARISSLMELSAAQTGKVANLNYPHECPNDYHIYLKAEISHQIELRLPRLTYMKINDGPR</sequence>
<dbReference type="InterPro" id="IPR035914">
    <property type="entry name" value="Sperma_CUB_dom_sf"/>
</dbReference>
<dbReference type="SUPFAM" id="SSF49854">
    <property type="entry name" value="Spermadhesin, CUB domain"/>
    <property type="match status" value="1"/>
</dbReference>
<dbReference type="EMBL" id="CAJPIZ010033763">
    <property type="protein sequence ID" value="CAG2120498.1"/>
    <property type="molecule type" value="Genomic_DNA"/>
</dbReference>
<protein>
    <recommendedName>
        <fullName evidence="4">CUB domain-containing protein</fullName>
    </recommendedName>
</protein>
<keyword evidence="6" id="KW-1185">Reference proteome</keyword>
<evidence type="ECO:0000259" key="4">
    <source>
        <dbReference type="PROSITE" id="PS01180"/>
    </source>
</evidence>
<dbReference type="AlphaFoldDB" id="A0A7R9QH07"/>
<dbReference type="SMART" id="SM00042">
    <property type="entry name" value="CUB"/>
    <property type="match status" value="1"/>
</dbReference>
<organism evidence="5">
    <name type="scientific">Medioppia subpectinata</name>
    <dbReference type="NCBI Taxonomy" id="1979941"/>
    <lineage>
        <taxon>Eukaryota</taxon>
        <taxon>Metazoa</taxon>
        <taxon>Ecdysozoa</taxon>
        <taxon>Arthropoda</taxon>
        <taxon>Chelicerata</taxon>
        <taxon>Arachnida</taxon>
        <taxon>Acari</taxon>
        <taxon>Acariformes</taxon>
        <taxon>Sarcoptiformes</taxon>
        <taxon>Oribatida</taxon>
        <taxon>Brachypylina</taxon>
        <taxon>Oppioidea</taxon>
        <taxon>Oppiidae</taxon>
        <taxon>Medioppia</taxon>
    </lineage>
</organism>
<dbReference type="CDD" id="cd00041">
    <property type="entry name" value="CUB"/>
    <property type="match status" value="1"/>
</dbReference>
<evidence type="ECO:0000256" key="3">
    <source>
        <dbReference type="PROSITE-ProRule" id="PRU00059"/>
    </source>
</evidence>
<feature type="domain" description="CUB" evidence="4">
    <location>
        <begin position="16"/>
        <end position="139"/>
    </location>
</feature>
<evidence type="ECO:0000256" key="1">
    <source>
        <dbReference type="ARBA" id="ARBA00022737"/>
    </source>
</evidence>
<evidence type="ECO:0000313" key="5">
    <source>
        <dbReference type="EMBL" id="CAD7645312.1"/>
    </source>
</evidence>
<evidence type="ECO:0000256" key="2">
    <source>
        <dbReference type="ARBA" id="ARBA00023157"/>
    </source>
</evidence>
<name>A0A7R9QH07_9ACAR</name>
<dbReference type="OrthoDB" id="6427144at2759"/>
<dbReference type="Pfam" id="PF00431">
    <property type="entry name" value="CUB"/>
    <property type="match status" value="1"/>
</dbReference>